<evidence type="ECO:0000313" key="2">
    <source>
        <dbReference type="Proteomes" id="UP000077428"/>
    </source>
</evidence>
<organism evidence="1 2">
    <name type="scientific">Methanobrevibacter oralis</name>
    <dbReference type="NCBI Taxonomy" id="66851"/>
    <lineage>
        <taxon>Archaea</taxon>
        <taxon>Methanobacteriati</taxon>
        <taxon>Methanobacteriota</taxon>
        <taxon>Methanomada group</taxon>
        <taxon>Methanobacteria</taxon>
        <taxon>Methanobacteriales</taxon>
        <taxon>Methanobacteriaceae</taxon>
        <taxon>Methanobrevibacter</taxon>
    </lineage>
</organism>
<dbReference type="RefSeq" id="WP_063720407.1">
    <property type="nucleotide sequence ID" value="NZ_LT985127.1"/>
</dbReference>
<evidence type="ECO:0000313" key="1">
    <source>
        <dbReference type="EMBL" id="KZX12115.1"/>
    </source>
</evidence>
<accession>A0A162FF08</accession>
<dbReference type="EMBL" id="LWMU01000075">
    <property type="protein sequence ID" value="KZX12115.1"/>
    <property type="molecule type" value="Genomic_DNA"/>
</dbReference>
<dbReference type="OrthoDB" id="78091at2157"/>
<dbReference type="Proteomes" id="UP000077428">
    <property type="component" value="Unassembled WGS sequence"/>
</dbReference>
<keyword evidence="2" id="KW-1185">Reference proteome</keyword>
<dbReference type="STRING" id="66851.MBORA_13060"/>
<protein>
    <submittedName>
        <fullName evidence="1">Uncharacterized protein</fullName>
    </submittedName>
</protein>
<comment type="caution">
    <text evidence="1">The sequence shown here is derived from an EMBL/GenBank/DDBJ whole genome shotgun (WGS) entry which is preliminary data.</text>
</comment>
<dbReference type="PATRIC" id="fig|66851.6.peg.1423"/>
<sequence length="431" mass="51347">MKLRYHNSLNNFAEVNDNNMDLILADVKEFLHLYLFKGYVSDDINLHIEDLFNLKHDDVLTLKTAHFLLSDEVRNLIVILPQLIRNLAHSTKKETTIINGNVRGKINWSQTIKERLSRGFDDKALFVCQPSLKYYDLEENQLLKFLLKKIIFLKDNYLDFVSLSNFNIEDIDSANDWYEIVSNNYKMSVKILNKVYFDEIETIEHIKSKHIRKCYKNRNTFYHIIANAYRLYERLFIENDLNTLKELIETRLIKVVNPDKLYEIYIFFNLFKDLKDVNYRVLHSKGDYSTNFIIDNVKVTIHYQFTPNTLNNVSEYKKILKNYEITAHTRSPDIIIEFEKECKSYYRIIEVKNSSKTSYIRNSLYKVMGYYKDFEGIKNTDNFGFVENFPIVLVTWGGINIKENYDPFEDKIIILNRNEFLDNVEKLIKCN</sequence>
<proteinExistence type="predicted"/>
<reference evidence="2" key="1">
    <citation type="journal article" date="2016" name="Genome Announc.">
        <title>Draft Genome Sequences of Methanobrevibacter curvatus DSM11111, Methanobrevibacter cuticularis DSM11139, Methanobrevibacter filiformis DSM11501, and Methanobrevibacter oralis DSM7256.</title>
        <authorList>
            <person name="Poehlein A."/>
            <person name="Seedorf H."/>
        </authorList>
    </citation>
    <scope>NUCLEOTIDE SEQUENCE [LARGE SCALE GENOMIC DNA]</scope>
    <source>
        <strain evidence="2">DSM 7256 / JCM 30027 / ZR</strain>
    </source>
</reference>
<gene>
    <name evidence="1" type="ORF">MBORA_13060</name>
</gene>
<dbReference type="AlphaFoldDB" id="A0A162FF08"/>
<name>A0A162FF08_METOA</name>